<evidence type="ECO:0000256" key="2">
    <source>
        <dbReference type="ARBA" id="ARBA00022833"/>
    </source>
</evidence>
<keyword evidence="3" id="KW-0805">Transcription regulation</keyword>
<dbReference type="PRINTS" id="PR00755">
    <property type="entry name" value="AFLATOXINBRP"/>
</dbReference>
<keyword evidence="9" id="KW-1185">Reference proteome</keyword>
<feature type="region of interest" description="Disordered" evidence="6">
    <location>
        <begin position="1"/>
        <end position="23"/>
    </location>
</feature>
<organism evidence="8 9">
    <name type="scientific">Colletotrichum kahawae</name>
    <name type="common">Coffee berry disease fungus</name>
    <dbReference type="NCBI Taxonomy" id="34407"/>
    <lineage>
        <taxon>Eukaryota</taxon>
        <taxon>Fungi</taxon>
        <taxon>Dikarya</taxon>
        <taxon>Ascomycota</taxon>
        <taxon>Pezizomycotina</taxon>
        <taxon>Sordariomycetes</taxon>
        <taxon>Hypocreomycetidae</taxon>
        <taxon>Glomerellales</taxon>
        <taxon>Glomerellaceae</taxon>
        <taxon>Colletotrichum</taxon>
        <taxon>Colletotrichum gloeosporioides species complex</taxon>
    </lineage>
</organism>
<dbReference type="InterPro" id="IPR001138">
    <property type="entry name" value="Zn2Cys6_DnaBD"/>
</dbReference>
<dbReference type="AlphaFoldDB" id="A0AAE0D3X0"/>
<gene>
    <name evidence="8" type="ORF">CKAH01_07127</name>
</gene>
<keyword evidence="1" id="KW-0479">Metal-binding</keyword>
<feature type="compositionally biased region" description="Polar residues" evidence="6">
    <location>
        <begin position="1"/>
        <end position="14"/>
    </location>
</feature>
<evidence type="ECO:0000256" key="3">
    <source>
        <dbReference type="ARBA" id="ARBA00023015"/>
    </source>
</evidence>
<dbReference type="CDD" id="cd00067">
    <property type="entry name" value="GAL4"/>
    <property type="match status" value="1"/>
</dbReference>
<keyword evidence="5" id="KW-0539">Nucleus</keyword>
<evidence type="ECO:0000313" key="9">
    <source>
        <dbReference type="Proteomes" id="UP001281614"/>
    </source>
</evidence>
<accession>A0AAE0D3X0</accession>
<proteinExistence type="predicted"/>
<evidence type="ECO:0000256" key="5">
    <source>
        <dbReference type="ARBA" id="ARBA00023242"/>
    </source>
</evidence>
<evidence type="ECO:0000256" key="6">
    <source>
        <dbReference type="SAM" id="MobiDB-lite"/>
    </source>
</evidence>
<evidence type="ECO:0000256" key="4">
    <source>
        <dbReference type="ARBA" id="ARBA00023163"/>
    </source>
</evidence>
<feature type="region of interest" description="Disordered" evidence="6">
    <location>
        <begin position="74"/>
        <end position="98"/>
    </location>
</feature>
<feature type="region of interest" description="Disordered" evidence="6">
    <location>
        <begin position="451"/>
        <end position="472"/>
    </location>
</feature>
<dbReference type="Pfam" id="PF00172">
    <property type="entry name" value="Zn_clus"/>
    <property type="match status" value="1"/>
</dbReference>
<evidence type="ECO:0000256" key="1">
    <source>
        <dbReference type="ARBA" id="ARBA00022723"/>
    </source>
</evidence>
<feature type="domain" description="Zn(2)-C6 fungal-type" evidence="7">
    <location>
        <begin position="34"/>
        <end position="64"/>
    </location>
</feature>
<keyword evidence="2" id="KW-0862">Zinc</keyword>
<keyword evidence="4" id="KW-0804">Transcription</keyword>
<dbReference type="SUPFAM" id="SSF57701">
    <property type="entry name" value="Zn2/Cys6 DNA-binding domain"/>
    <property type="match status" value="1"/>
</dbReference>
<evidence type="ECO:0000259" key="7">
    <source>
        <dbReference type="PROSITE" id="PS50048"/>
    </source>
</evidence>
<sequence length="572" mass="62881">MEQQPETTLNSCKSTNHDAESSTCSERLPRLRASCDSCTRSKLRCDGGKPSCGRCSDRDESCVYSRIGRVGRPPRLPAAHPSQAQPHCTARNKTSRTHRRATINEFSTTKGVAHITQKPSGHSKGRPKDNVKTFCSDDIRSQESTHESNENDCISVQTTLFLDPWLHSHGDEEASPSGIQHLLTPISDDSMATMTSISGSFQNTKPTAITSDFIQNQSLDFDAFDLPVITPSSAPAGTTRFQDEDLKMMDLGFDDMMDPDFDIDIDFISSNDCLGAQPQSPLTQQGIWKGEMMSETSNIGDLENIWNQIMAGTSKLQRVIGSIAPALSRSSGSDRKCSCPTLIGRLQLLAIHPRLSPQRQAGHRRYGHNRLRQLPLDLLVFLDDAVYQTVVTVRSCGVCGNAPRALLTLCLHVDWLVDVLKETLETGLPGLSTSASISSAQSLVLAGKQGTASGIEEPRADGESGRSNGKGPYGGYGDLEDTLPLSLGSFQLEGELWKICIRELLKARLNRLSLLLEEVFHHEGIRDRVRNKLKDADYDARSPIDKAVRSLAGDIYSKIEFLFGMLELWQTC</sequence>
<reference evidence="8" key="1">
    <citation type="submission" date="2023-02" db="EMBL/GenBank/DDBJ databases">
        <title>Colletotrichum kahawae CIFC_Que2 genome sequencing and assembly.</title>
        <authorList>
            <person name="Baroncelli R."/>
        </authorList>
    </citation>
    <scope>NUCLEOTIDE SEQUENCE</scope>
    <source>
        <strain evidence="8">CIFC_Que2</strain>
    </source>
</reference>
<evidence type="ECO:0000313" key="8">
    <source>
        <dbReference type="EMBL" id="KAK2740849.1"/>
    </source>
</evidence>
<dbReference type="SMART" id="SM00066">
    <property type="entry name" value="GAL4"/>
    <property type="match status" value="1"/>
</dbReference>
<name>A0AAE0D3X0_COLKA</name>
<dbReference type="InterPro" id="IPR036864">
    <property type="entry name" value="Zn2-C6_fun-type_DNA-bd_sf"/>
</dbReference>
<comment type="caution">
    <text evidence="8">The sequence shown here is derived from an EMBL/GenBank/DDBJ whole genome shotgun (WGS) entry which is preliminary data.</text>
</comment>
<dbReference type="EMBL" id="VYYT01000345">
    <property type="protein sequence ID" value="KAK2740849.1"/>
    <property type="molecule type" value="Genomic_DNA"/>
</dbReference>
<dbReference type="PANTHER" id="PTHR47660">
    <property type="entry name" value="TRANSCRIPTION FACTOR WITH C2H2 AND ZN(2)-CYS(6) DNA BINDING DOMAIN (EUROFUNG)-RELATED-RELATED"/>
    <property type="match status" value="1"/>
</dbReference>
<protein>
    <submittedName>
        <fullName evidence="8">Transcription activator for actt3 protein</fullName>
    </submittedName>
</protein>
<dbReference type="GO" id="GO:0000981">
    <property type="term" value="F:DNA-binding transcription factor activity, RNA polymerase II-specific"/>
    <property type="evidence" value="ECO:0007669"/>
    <property type="project" value="InterPro"/>
</dbReference>
<dbReference type="PROSITE" id="PS00463">
    <property type="entry name" value="ZN2_CY6_FUNGAL_1"/>
    <property type="match status" value="1"/>
</dbReference>
<dbReference type="Gene3D" id="4.10.240.10">
    <property type="entry name" value="Zn(2)-C6 fungal-type DNA-binding domain"/>
    <property type="match status" value="1"/>
</dbReference>
<dbReference type="GO" id="GO:0008270">
    <property type="term" value="F:zinc ion binding"/>
    <property type="evidence" value="ECO:0007669"/>
    <property type="project" value="InterPro"/>
</dbReference>
<dbReference type="Proteomes" id="UP001281614">
    <property type="component" value="Unassembled WGS sequence"/>
</dbReference>
<dbReference type="PROSITE" id="PS50048">
    <property type="entry name" value="ZN2_CY6_FUNGAL_2"/>
    <property type="match status" value="1"/>
</dbReference>